<dbReference type="GO" id="GO:0007094">
    <property type="term" value="P:mitotic spindle assembly checkpoint signaling"/>
    <property type="evidence" value="ECO:0007669"/>
    <property type="project" value="TreeGrafter"/>
</dbReference>
<feature type="compositionally biased region" description="Low complexity" evidence="2">
    <location>
        <begin position="733"/>
        <end position="746"/>
    </location>
</feature>
<dbReference type="SMART" id="SM00787">
    <property type="entry name" value="Spc7"/>
    <property type="match status" value="1"/>
</dbReference>
<dbReference type="InterPro" id="IPR013253">
    <property type="entry name" value="Spc7_domain"/>
</dbReference>
<feature type="compositionally biased region" description="Polar residues" evidence="2">
    <location>
        <begin position="632"/>
        <end position="645"/>
    </location>
</feature>
<sequence>MAPSNGSAGSRGPRSRRSIAYVPRSRATGGVDKENTTSDIGTIQQNDDRAKQPAKDKKSRSKSLGPGGLDALQNTNGNRRKSTAAVPLKSILKPTVPVSPVRDIPSFEETRRQTPARGSQQNNGAGAYGNGQGKEDLLIDVETPPRQSGGNVNPFDTFNASSAIRDGKAAAIEREEREQRERERQMILEQREARRKSMANRRVSFAPEATLHTWNVVEIPDDSTSSSNSNSTRRTSSLTDSENRDFSHSGQSEPSSDNDGDSDIAFSPVHYDDLQQLRNRPASAGSYIDDHQSSSPFSGSSMEGSEDTGMQDVGREEDDDSVSGSDSGFDGESTAMSMEDMTGRSAATAQSEETSSGSDSSARLNEVLRQAAQEAGTKLIDMEENEDVSMEMADQEITGAFQPWIKKGQRQSFDWGDISALNDQENVDPSKRSSVHSQISTNEDEDLSMEVTNAIGGILPNGPSRRQSVARRKSSGEETNYDEQTMEFTNVVGGIAQQPSPAKSAGANSDANDEEMTMEFTSVVGGVVGKDAAPTPEKGGQQVGSYTPDSKERNFSEWNNEEDDSEGMDMEMTGAVGGILPSIQERPEEDDDQTGRMDITTAVGGILSSGLETSDKGQAKKVMEMESDAGQLGSSPFQENIRQSPPKSPVGFHITAVASESGSPSLASVRSRRRRSTSSGRTSTTPTSNSRKSSPVKRPSSPLKQVTPQVNESSTPKRTPPSNSNTFGRNTSPQKLFQPQLQQQPPTSQPPKSPEQKSLFENNTATGQSTPLFVFRPRERRSSGLGIDKEGLGSPRVAAMLDSRRSLGEEIPQFTPPEPRQQGVRFEDPVKLHEEEDREREEEENREDGHVNPPQSEGTALSLREKISSLTPKKSKTAGRKSLHVGSARGLLGKRPIELDEDEDTESDKSPKRLRSQNASPVKNVKLPPPPSIGETVGRSARSPSRRSSRSPVHRSRSASPVKTSPVKGTTTPTQEPSGAVTKSPLKDAAEPQIPQTEAPAMGVENEDAEEDMPPIQLQEFLNMTNIHFMELTTTKRRHTTAPGSPSTRESRGFNASKPSSFEDCVAAGFCTLPMLELYQHSCRELKSYISEGRQVIRCIEEETYADNPPLFREYVKAPPDIRVIMDNQFRNVKTHARLLSKASWYEWRMKLLDGLRDGLNRHIGEMQFDSELISRYEVVLRRVVPGIAEKHAELEKEARSLQQLFDEMESCDQDELREAREKLAGLDDEVLQKKRQLAELQDDVQEKTSTVEAGEEMKQEIMAMIRVAERKKEECRGWSAQEIKDLKSAVHLLEHQTGWSVTGAKAGHPDVCGPSVIMTYLKQLRVVFYPSAFNLEPLPGEIVEDRISRSIELIYCRPKDPTTEPQPTKAIPPIASVILKTLKKYIMRVQQPKITPQQLLRFLSKSWDFVLKLKEEARQLSFHGKPHVKLYDNPQHHCVRVRCTIINCPYPSQNVFNQKTRLDIDFTISAAVSPSDDTDDLPPELGKMELDTEIWVKQVYGWEVVKGISEKEMENLLKKEIKRCEDDEAAPKLGKGLWAEAVKALVNEVY</sequence>
<feature type="compositionally biased region" description="Low complexity" evidence="2">
    <location>
        <begin position="222"/>
        <end position="240"/>
    </location>
</feature>
<feature type="compositionally biased region" description="Polar residues" evidence="2">
    <location>
        <begin position="703"/>
        <end position="732"/>
    </location>
</feature>
<keyword evidence="1" id="KW-0175">Coiled coil</keyword>
<feature type="region of interest" description="Disordered" evidence="2">
    <location>
        <begin position="421"/>
        <end position="483"/>
    </location>
</feature>
<feature type="compositionally biased region" description="Low complexity" evidence="2">
    <location>
        <begin position="322"/>
        <end position="333"/>
    </location>
</feature>
<feature type="compositionally biased region" description="Basic and acidic residues" evidence="2">
    <location>
        <begin position="165"/>
        <end position="192"/>
    </location>
</feature>
<dbReference type="GO" id="GO:0000776">
    <property type="term" value="C:kinetochore"/>
    <property type="evidence" value="ECO:0007669"/>
    <property type="project" value="TreeGrafter"/>
</dbReference>
<feature type="region of interest" description="Disordered" evidence="2">
    <location>
        <begin position="584"/>
        <end position="998"/>
    </location>
</feature>
<feature type="compositionally biased region" description="Basic residues" evidence="2">
    <location>
        <begin position="873"/>
        <end position="883"/>
    </location>
</feature>
<reference evidence="5" key="1">
    <citation type="submission" date="2017-02" db="EMBL/GenBank/DDBJ databases">
        <authorList>
            <person name="Tafer H."/>
            <person name="Lopandic K."/>
        </authorList>
    </citation>
    <scope>NUCLEOTIDE SEQUENCE [LARGE SCALE GENOMIC DNA]</scope>
    <source>
        <strain evidence="5">CBS 366.77</strain>
    </source>
</reference>
<feature type="compositionally biased region" description="Low complexity" evidence="2">
    <location>
        <begin position="1"/>
        <end position="12"/>
    </location>
</feature>
<feature type="region of interest" description="Disordered" evidence="2">
    <location>
        <begin position="1"/>
        <end position="200"/>
    </location>
</feature>
<feature type="compositionally biased region" description="Basic and acidic residues" evidence="2">
    <location>
        <begin position="613"/>
        <end position="624"/>
    </location>
</feature>
<evidence type="ECO:0000256" key="2">
    <source>
        <dbReference type="SAM" id="MobiDB-lite"/>
    </source>
</evidence>
<feature type="compositionally biased region" description="Polar residues" evidence="2">
    <location>
        <begin position="967"/>
        <end position="977"/>
    </location>
</feature>
<feature type="compositionally biased region" description="Polar residues" evidence="2">
    <location>
        <begin position="145"/>
        <end position="162"/>
    </location>
</feature>
<dbReference type="SMART" id="SM01315">
    <property type="entry name" value="Spc7_N"/>
    <property type="match status" value="1"/>
</dbReference>
<accession>A0A3A3A0H8</accession>
<feature type="compositionally biased region" description="Low complexity" evidence="2">
    <location>
        <begin position="345"/>
        <end position="361"/>
    </location>
</feature>
<gene>
    <name evidence="4" type="ORF">PHISCL_00480</name>
</gene>
<feature type="region of interest" description="Disordered" evidence="2">
    <location>
        <begin position="1033"/>
        <end position="1058"/>
    </location>
</feature>
<dbReference type="Pfam" id="PF18210">
    <property type="entry name" value="Knl1_RWD_C"/>
    <property type="match status" value="1"/>
</dbReference>
<evidence type="ECO:0000313" key="4">
    <source>
        <dbReference type="EMBL" id="RJE27127.1"/>
    </source>
</evidence>
<feature type="compositionally biased region" description="Polar residues" evidence="2">
    <location>
        <begin position="760"/>
        <end position="771"/>
    </location>
</feature>
<dbReference type="Pfam" id="PF15402">
    <property type="entry name" value="MELT_2"/>
    <property type="match status" value="6"/>
</dbReference>
<proteinExistence type="predicted"/>
<dbReference type="Proteomes" id="UP000266188">
    <property type="component" value="Unassembled WGS sequence"/>
</dbReference>
<dbReference type="PANTHER" id="PTHR28260">
    <property type="entry name" value="SPINDLE POLE BODY COMPONENT SPC105"/>
    <property type="match status" value="1"/>
</dbReference>
<organism evidence="4 5">
    <name type="scientific">Aspergillus sclerotialis</name>
    <dbReference type="NCBI Taxonomy" id="2070753"/>
    <lineage>
        <taxon>Eukaryota</taxon>
        <taxon>Fungi</taxon>
        <taxon>Dikarya</taxon>
        <taxon>Ascomycota</taxon>
        <taxon>Pezizomycotina</taxon>
        <taxon>Eurotiomycetes</taxon>
        <taxon>Eurotiomycetidae</taxon>
        <taxon>Eurotiales</taxon>
        <taxon>Aspergillaceae</taxon>
        <taxon>Aspergillus</taxon>
        <taxon>Aspergillus subgen. Polypaecilum</taxon>
    </lineage>
</organism>
<feature type="compositionally biased region" description="Acidic residues" evidence="2">
    <location>
        <begin position="836"/>
        <end position="846"/>
    </location>
</feature>
<feature type="compositionally biased region" description="Low complexity" evidence="2">
    <location>
        <begin position="677"/>
        <end position="702"/>
    </location>
</feature>
<name>A0A3A3A0H8_9EURO</name>
<feature type="compositionally biased region" description="Basic and acidic residues" evidence="2">
    <location>
        <begin position="776"/>
        <end position="791"/>
    </location>
</feature>
<dbReference type="EMBL" id="MVGC01000008">
    <property type="protein sequence ID" value="RJE27127.1"/>
    <property type="molecule type" value="Genomic_DNA"/>
</dbReference>
<dbReference type="PANTHER" id="PTHR28260:SF1">
    <property type="entry name" value="SPINDLE POLE BODY COMPONENT SPC105"/>
    <property type="match status" value="1"/>
</dbReference>
<keyword evidence="5" id="KW-1185">Reference proteome</keyword>
<feature type="compositionally biased region" description="Basic and acidic residues" evidence="2">
    <location>
        <begin position="825"/>
        <end position="835"/>
    </location>
</feature>
<feature type="region of interest" description="Disordered" evidence="2">
    <location>
        <begin position="216"/>
        <end position="369"/>
    </location>
</feature>
<dbReference type="GO" id="GO:1990758">
    <property type="term" value="P:mitotic sister chromatid biorientation"/>
    <property type="evidence" value="ECO:0007669"/>
    <property type="project" value="TreeGrafter"/>
</dbReference>
<feature type="coiled-coil region" evidence="1">
    <location>
        <begin position="1188"/>
        <end position="1258"/>
    </location>
</feature>
<feature type="compositionally biased region" description="Basic and acidic residues" evidence="2">
    <location>
        <begin position="46"/>
        <end position="56"/>
    </location>
</feature>
<dbReference type="GO" id="GO:0034501">
    <property type="term" value="P:protein localization to kinetochore"/>
    <property type="evidence" value="ECO:0007669"/>
    <property type="project" value="TreeGrafter"/>
</dbReference>
<comment type="caution">
    <text evidence="4">The sequence shown here is derived from an EMBL/GenBank/DDBJ whole genome shotgun (WGS) entry which is preliminary data.</text>
</comment>
<evidence type="ECO:0000313" key="5">
    <source>
        <dbReference type="Proteomes" id="UP000266188"/>
    </source>
</evidence>
<dbReference type="InterPro" id="IPR033338">
    <property type="entry name" value="Spc105/Spc7"/>
</dbReference>
<protein>
    <submittedName>
        <fullName evidence="4">Chromosome segregation protein</fullName>
    </submittedName>
</protein>
<evidence type="ECO:0000259" key="3">
    <source>
        <dbReference type="SMART" id="SM00787"/>
    </source>
</evidence>
<dbReference type="OrthoDB" id="5592879at2759"/>
<feature type="domain" description="Spc7 kinetochore protein" evidence="3">
    <location>
        <begin position="1005"/>
        <end position="1330"/>
    </location>
</feature>
<feature type="compositionally biased region" description="Low complexity" evidence="2">
    <location>
        <begin position="293"/>
        <end position="303"/>
    </location>
</feature>
<feature type="region of interest" description="Disordered" evidence="2">
    <location>
        <begin position="528"/>
        <end position="572"/>
    </location>
</feature>
<feature type="compositionally biased region" description="Basic residues" evidence="2">
    <location>
        <begin position="944"/>
        <end position="957"/>
    </location>
</feature>
<feature type="compositionally biased region" description="Acidic residues" evidence="2">
    <location>
        <begin position="559"/>
        <end position="569"/>
    </location>
</feature>
<evidence type="ECO:0000256" key="1">
    <source>
        <dbReference type="SAM" id="Coils"/>
    </source>
</evidence>
<dbReference type="Pfam" id="PF08317">
    <property type="entry name" value="Spc7"/>
    <property type="match status" value="1"/>
</dbReference>
<dbReference type="STRING" id="2070753.A0A3A3A0H8"/>
<dbReference type="InterPro" id="IPR040850">
    <property type="entry name" value="Knl1_RWD_C"/>
</dbReference>